<dbReference type="GO" id="GO:0046872">
    <property type="term" value="F:metal ion binding"/>
    <property type="evidence" value="ECO:0007669"/>
    <property type="project" value="UniProtKB-KW"/>
</dbReference>
<keyword evidence="4" id="KW-0677">Repeat</keyword>
<dbReference type="NCBIfam" id="TIGR01409">
    <property type="entry name" value="TAT_signal_seq"/>
    <property type="match status" value="1"/>
</dbReference>
<organism evidence="9 10">
    <name type="scientific">Ancylomarina euxinus</name>
    <dbReference type="NCBI Taxonomy" id="2283627"/>
    <lineage>
        <taxon>Bacteria</taxon>
        <taxon>Pseudomonadati</taxon>
        <taxon>Bacteroidota</taxon>
        <taxon>Bacteroidia</taxon>
        <taxon>Marinilabiliales</taxon>
        <taxon>Marinifilaceae</taxon>
        <taxon>Ancylomarina</taxon>
    </lineage>
</organism>
<dbReference type="Pfam" id="PF13247">
    <property type="entry name" value="Fer4_11"/>
    <property type="match status" value="2"/>
</dbReference>
<dbReference type="InterPro" id="IPR050954">
    <property type="entry name" value="ET_IronSulfur_Cluster-Binding"/>
</dbReference>
<dbReference type="InterPro" id="IPR006311">
    <property type="entry name" value="TAT_signal"/>
</dbReference>
<reference evidence="9 10" key="1">
    <citation type="submission" date="2018-07" db="EMBL/GenBank/DDBJ databases">
        <title>Draft genome sequence of Ancylomarina sp. M1P.</title>
        <authorList>
            <person name="Yadav S."/>
            <person name="Villanueva L."/>
            <person name="Damste J.S.S."/>
        </authorList>
    </citation>
    <scope>NUCLEOTIDE SEQUENCE [LARGE SCALE GENOMIC DNA]</scope>
    <source>
        <strain evidence="9 10">M1P</strain>
    </source>
</reference>
<dbReference type="InterPro" id="IPR017900">
    <property type="entry name" value="4Fe4S_Fe_S_CS"/>
</dbReference>
<feature type="domain" description="4Fe-4S ferredoxin-type" evidence="8">
    <location>
        <begin position="133"/>
        <end position="164"/>
    </location>
</feature>
<dbReference type="RefSeq" id="WP_125031331.1">
    <property type="nucleotide sequence ID" value="NZ_JAPXVP010000012.1"/>
</dbReference>
<protein>
    <submittedName>
        <fullName evidence="9">4Fe-4S dicluster domain-containing protein</fullName>
    </submittedName>
</protein>
<evidence type="ECO:0000256" key="7">
    <source>
        <dbReference type="ARBA" id="ARBA00023014"/>
    </source>
</evidence>
<dbReference type="AlphaFoldDB" id="A0A425XYR1"/>
<dbReference type="GO" id="GO:0051539">
    <property type="term" value="F:4 iron, 4 sulfur cluster binding"/>
    <property type="evidence" value="ECO:0007669"/>
    <property type="project" value="UniProtKB-KW"/>
</dbReference>
<evidence type="ECO:0000259" key="8">
    <source>
        <dbReference type="PROSITE" id="PS51379"/>
    </source>
</evidence>
<dbReference type="EMBL" id="QQWG01000014">
    <property type="protein sequence ID" value="RRG20274.1"/>
    <property type="molecule type" value="Genomic_DNA"/>
</dbReference>
<accession>A0A425XYR1</accession>
<comment type="caution">
    <text evidence="9">The sequence shown here is derived from an EMBL/GenBank/DDBJ whole genome shotgun (WGS) entry which is preliminary data.</text>
</comment>
<proteinExistence type="predicted"/>
<dbReference type="Proteomes" id="UP000285794">
    <property type="component" value="Unassembled WGS sequence"/>
</dbReference>
<name>A0A425XYR1_9BACT</name>
<keyword evidence="6" id="KW-0408">Iron</keyword>
<evidence type="ECO:0000256" key="5">
    <source>
        <dbReference type="ARBA" id="ARBA00022982"/>
    </source>
</evidence>
<evidence type="ECO:0000313" key="9">
    <source>
        <dbReference type="EMBL" id="RRG20274.1"/>
    </source>
</evidence>
<evidence type="ECO:0000256" key="6">
    <source>
        <dbReference type="ARBA" id="ARBA00023004"/>
    </source>
</evidence>
<dbReference type="InterPro" id="IPR019546">
    <property type="entry name" value="TAT_signal_bac_arc"/>
</dbReference>
<evidence type="ECO:0000256" key="1">
    <source>
        <dbReference type="ARBA" id="ARBA00022448"/>
    </source>
</evidence>
<keyword evidence="5" id="KW-0249">Electron transport</keyword>
<dbReference type="CDD" id="cd10551">
    <property type="entry name" value="PsrB"/>
    <property type="match status" value="1"/>
</dbReference>
<feature type="domain" description="4Fe-4S ferredoxin-type" evidence="8">
    <location>
        <begin position="165"/>
        <end position="194"/>
    </location>
</feature>
<gene>
    <name evidence="9" type="ORF">DWB61_13065</name>
</gene>
<dbReference type="SUPFAM" id="SSF54862">
    <property type="entry name" value="4Fe-4S ferredoxins"/>
    <property type="match status" value="1"/>
</dbReference>
<keyword evidence="7" id="KW-0411">Iron-sulfur</keyword>
<keyword evidence="10" id="KW-1185">Reference proteome</keyword>
<dbReference type="PANTHER" id="PTHR43177:SF5">
    <property type="entry name" value="ANAEROBIC DIMETHYL SULFOXIDE REDUCTASE CHAIN B-RELATED"/>
    <property type="match status" value="1"/>
</dbReference>
<dbReference type="PROSITE" id="PS00198">
    <property type="entry name" value="4FE4S_FER_1"/>
    <property type="match status" value="1"/>
</dbReference>
<evidence type="ECO:0000256" key="4">
    <source>
        <dbReference type="ARBA" id="ARBA00022737"/>
    </source>
</evidence>
<dbReference type="Gene3D" id="3.30.70.20">
    <property type="match status" value="2"/>
</dbReference>
<evidence type="ECO:0000256" key="2">
    <source>
        <dbReference type="ARBA" id="ARBA00022485"/>
    </source>
</evidence>
<evidence type="ECO:0000256" key="3">
    <source>
        <dbReference type="ARBA" id="ARBA00022723"/>
    </source>
</evidence>
<keyword evidence="3" id="KW-0479">Metal-binding</keyword>
<sequence>MSKANKNDKSRRKFLQNLGLAGVSAVGGTALLLQSCSDSKDSASGKKVKVLTQDNQLVEVDVANLKPSDKIKDLDYLQDRGREGIPGKKFVMVVDLAKCKNARKCMSACQNAHQLKPEMHHINVLEMNDPVRKTSYYMPKTCQHCDNPPCVSVCPVDATFKRQDGIVLIDNERCIGCRFCVAACPYSARTFNWTEPKDAKEFAEVTYDMELNVPQKKGTVTKCAFSADRLREGKLPYCVSACPNGVYYFGDSNEDLVTNGTTKKTVRLSELLEENAAYTLMPELGTKPSVYYLPPRQNKG</sequence>
<dbReference type="OrthoDB" id="9779457at2"/>
<evidence type="ECO:0000313" key="10">
    <source>
        <dbReference type="Proteomes" id="UP000285794"/>
    </source>
</evidence>
<dbReference type="InterPro" id="IPR017896">
    <property type="entry name" value="4Fe4S_Fe-S-bd"/>
</dbReference>
<keyword evidence="1" id="KW-0813">Transport</keyword>
<dbReference type="PROSITE" id="PS51318">
    <property type="entry name" value="TAT"/>
    <property type="match status" value="1"/>
</dbReference>
<keyword evidence="2" id="KW-0004">4Fe-4S</keyword>
<dbReference type="PANTHER" id="PTHR43177">
    <property type="entry name" value="PROTEIN NRFC"/>
    <property type="match status" value="1"/>
</dbReference>
<dbReference type="PROSITE" id="PS51379">
    <property type="entry name" value="4FE4S_FER_2"/>
    <property type="match status" value="2"/>
</dbReference>